<name>A0A5N6BVJ2_9ACTN</name>
<feature type="domain" description="DUF305" evidence="1">
    <location>
        <begin position="64"/>
        <end position="208"/>
    </location>
</feature>
<dbReference type="Pfam" id="PF03713">
    <property type="entry name" value="DUF305"/>
    <property type="match status" value="1"/>
</dbReference>
<evidence type="ECO:0000313" key="2">
    <source>
        <dbReference type="EMBL" id="KAB8184461.1"/>
    </source>
</evidence>
<accession>A0A5N6BVJ2</accession>
<dbReference type="Proteomes" id="UP000313066">
    <property type="component" value="Unassembled WGS sequence"/>
</dbReference>
<dbReference type="AlphaFoldDB" id="A0A5N6BVJ2"/>
<keyword evidence="3" id="KW-1185">Reference proteome</keyword>
<dbReference type="EMBL" id="VDMA02000007">
    <property type="protein sequence ID" value="KAB8184461.1"/>
    <property type="molecule type" value="Genomic_DNA"/>
</dbReference>
<gene>
    <name evidence="2" type="ORF">FH610_015205</name>
</gene>
<sequence>MKGRVLPAALLTALLTADLLVGLGGAYGSAAWPGASSSPAALTALTGLTGPAGTTPAADHNDQDVMFARMMIPHHRQAVEMGRLAEGRAADARVARLARRIEAAQAPEIRTMSRWLTAWGERVPGESPAPGHHAMPGMMSPEDMRSLAGLSGRAFDRAFLTMMIRHHEGAVAMARDELLTGAYEPARRMAASIVSSQSAEIREMKGLLG</sequence>
<proteinExistence type="predicted"/>
<dbReference type="InterPro" id="IPR012347">
    <property type="entry name" value="Ferritin-like"/>
</dbReference>
<dbReference type="Gene3D" id="1.20.1260.10">
    <property type="match status" value="1"/>
</dbReference>
<protein>
    <submittedName>
        <fullName evidence="2">DUF305 domain-containing protein</fullName>
    </submittedName>
</protein>
<evidence type="ECO:0000313" key="3">
    <source>
        <dbReference type="Proteomes" id="UP000313066"/>
    </source>
</evidence>
<evidence type="ECO:0000259" key="1">
    <source>
        <dbReference type="Pfam" id="PF03713"/>
    </source>
</evidence>
<organism evidence="2 3">
    <name type="scientific">Microbispora catharanthi</name>
    <dbReference type="NCBI Taxonomy" id="1712871"/>
    <lineage>
        <taxon>Bacteria</taxon>
        <taxon>Bacillati</taxon>
        <taxon>Actinomycetota</taxon>
        <taxon>Actinomycetes</taxon>
        <taxon>Streptosporangiales</taxon>
        <taxon>Streptosporangiaceae</taxon>
        <taxon>Microbispora</taxon>
    </lineage>
</organism>
<dbReference type="PANTHER" id="PTHR36933">
    <property type="entry name" value="SLL0788 PROTEIN"/>
    <property type="match status" value="1"/>
</dbReference>
<comment type="caution">
    <text evidence="2">The sequence shown here is derived from an EMBL/GenBank/DDBJ whole genome shotgun (WGS) entry which is preliminary data.</text>
</comment>
<dbReference type="InterPro" id="IPR005183">
    <property type="entry name" value="DUF305_CopM-like"/>
</dbReference>
<dbReference type="RefSeq" id="WP_139575081.1">
    <property type="nucleotide sequence ID" value="NZ_VDMA02000007.1"/>
</dbReference>
<dbReference type="PANTHER" id="PTHR36933:SF1">
    <property type="entry name" value="SLL0788 PROTEIN"/>
    <property type="match status" value="1"/>
</dbReference>
<reference evidence="2 3" key="1">
    <citation type="submission" date="2019-10" db="EMBL/GenBank/DDBJ databases">
        <title>Nonomuraea sp. nov., isolated from Phyllanthus amarus.</title>
        <authorList>
            <person name="Klykleung N."/>
            <person name="Tanasupawat S."/>
        </authorList>
    </citation>
    <scope>NUCLEOTIDE SEQUENCE [LARGE SCALE GENOMIC DNA]</scope>
    <source>
        <strain evidence="2 3">CR1-09</strain>
    </source>
</reference>